<evidence type="ECO:0000256" key="2">
    <source>
        <dbReference type="ARBA" id="ARBA00010072"/>
    </source>
</evidence>
<accession>A0A0S6VT09</accession>
<keyword evidence="8 9" id="KW-0472">Membrane</keyword>
<feature type="transmembrane region" description="Helical" evidence="9">
    <location>
        <begin position="72"/>
        <end position="92"/>
    </location>
</feature>
<dbReference type="GO" id="GO:0043190">
    <property type="term" value="C:ATP-binding cassette (ABC) transporter complex"/>
    <property type="evidence" value="ECO:0007669"/>
    <property type="project" value="InterPro"/>
</dbReference>
<keyword evidence="12" id="KW-1185">Reference proteome</keyword>
<sequence length="294" mass="33646">MRPRAPKMTILDVVLILLIAAAIGLFAYKVTVGLHYKWNWGVIPRYLFRYDAEQQRWMPNLLMQGFLTTIRLSVWSTVFATLFGTIAALLRLSPRLFRWMLGRAYVELIRNLPPLVLIFIIYFFLSDQLMTALRVDEIVRASSARTQQIITWLFAVPARFPAFLSAVLTLSLYEGAYMTEIIRAGIQSIEKGQWEASYALGLSWWQQMRWIILPQAVQRILPALAGQFISAIKDSAIVSVISIQELTFQGLELMAATYLTFEIWITVTALYFVLTGACSLAVRRLEVALHKRTF</sequence>
<evidence type="ECO:0000259" key="10">
    <source>
        <dbReference type="PROSITE" id="PS50928"/>
    </source>
</evidence>
<dbReference type="AlphaFoldDB" id="A0A0S6VT09"/>
<evidence type="ECO:0000256" key="4">
    <source>
        <dbReference type="ARBA" id="ARBA00022475"/>
    </source>
</evidence>
<comment type="subcellular location">
    <subcellularLocation>
        <location evidence="1 9">Cell membrane</location>
        <topology evidence="1 9">Multi-pass membrane protein</topology>
    </subcellularLocation>
</comment>
<gene>
    <name evidence="11" type="ORF">U14_01881</name>
</gene>
<evidence type="ECO:0000256" key="6">
    <source>
        <dbReference type="ARBA" id="ARBA00022970"/>
    </source>
</evidence>
<evidence type="ECO:0000313" key="11">
    <source>
        <dbReference type="EMBL" id="GAK50648.1"/>
    </source>
</evidence>
<evidence type="ECO:0000256" key="3">
    <source>
        <dbReference type="ARBA" id="ARBA00022448"/>
    </source>
</evidence>
<name>A0A0S6VT09_9BACT</name>
<feature type="domain" description="ABC transmembrane type-1" evidence="10">
    <location>
        <begin position="66"/>
        <end position="282"/>
    </location>
</feature>
<keyword evidence="6" id="KW-0029">Amino-acid transport</keyword>
<evidence type="ECO:0000256" key="9">
    <source>
        <dbReference type="RuleBase" id="RU363032"/>
    </source>
</evidence>
<reference evidence="11 12" key="1">
    <citation type="journal article" date="2015" name="PeerJ">
        <title>First genomic representation of candidate bacterial phylum KSB3 points to enhanced environmental sensing as a trigger of wastewater bulking.</title>
        <authorList>
            <person name="Sekiguchi Y."/>
            <person name="Ohashi A."/>
            <person name="Parks D.H."/>
            <person name="Yamauchi T."/>
            <person name="Tyson G.W."/>
            <person name="Hugenholtz P."/>
        </authorList>
    </citation>
    <scope>NUCLEOTIDE SEQUENCE [LARGE SCALE GENOMIC DNA]</scope>
</reference>
<organism evidence="11 12">
    <name type="scientific">Candidatus Moduliflexus flocculans</name>
    <dbReference type="NCBI Taxonomy" id="1499966"/>
    <lineage>
        <taxon>Bacteria</taxon>
        <taxon>Candidatus Moduliflexota</taxon>
        <taxon>Candidatus Moduliflexia</taxon>
        <taxon>Candidatus Moduliflexales</taxon>
        <taxon>Candidatus Moduliflexaceae</taxon>
    </lineage>
</organism>
<dbReference type="Proteomes" id="UP000030700">
    <property type="component" value="Unassembled WGS sequence"/>
</dbReference>
<evidence type="ECO:0000313" key="12">
    <source>
        <dbReference type="Proteomes" id="UP000030700"/>
    </source>
</evidence>
<keyword evidence="4" id="KW-1003">Cell membrane</keyword>
<dbReference type="Gene3D" id="1.10.3720.10">
    <property type="entry name" value="MetI-like"/>
    <property type="match status" value="1"/>
</dbReference>
<dbReference type="CDD" id="cd06261">
    <property type="entry name" value="TM_PBP2"/>
    <property type="match status" value="1"/>
</dbReference>
<dbReference type="InterPro" id="IPR000515">
    <property type="entry name" value="MetI-like"/>
</dbReference>
<dbReference type="PANTHER" id="PTHR30614:SF20">
    <property type="entry name" value="GLUTAMINE TRANSPORT SYSTEM PERMEASE PROTEIN GLNP"/>
    <property type="match status" value="1"/>
</dbReference>
<dbReference type="PROSITE" id="PS50928">
    <property type="entry name" value="ABC_TM1"/>
    <property type="match status" value="1"/>
</dbReference>
<dbReference type="NCBIfam" id="TIGR01726">
    <property type="entry name" value="HEQRo_perm_3TM"/>
    <property type="match status" value="1"/>
</dbReference>
<keyword evidence="3 9" id="KW-0813">Transport</keyword>
<evidence type="ECO:0000256" key="5">
    <source>
        <dbReference type="ARBA" id="ARBA00022692"/>
    </source>
</evidence>
<dbReference type="STRING" id="1499966.U14_01881"/>
<feature type="transmembrane region" description="Helical" evidence="9">
    <location>
        <begin position="263"/>
        <end position="282"/>
    </location>
</feature>
<evidence type="ECO:0000256" key="7">
    <source>
        <dbReference type="ARBA" id="ARBA00022989"/>
    </source>
</evidence>
<keyword evidence="7 9" id="KW-1133">Transmembrane helix</keyword>
<proteinExistence type="inferred from homology"/>
<dbReference type="Pfam" id="PF00528">
    <property type="entry name" value="BPD_transp_1"/>
    <property type="match status" value="1"/>
</dbReference>
<dbReference type="HOGENOM" id="CLU_019602_1_2_0"/>
<evidence type="ECO:0000256" key="1">
    <source>
        <dbReference type="ARBA" id="ARBA00004651"/>
    </source>
</evidence>
<comment type="similarity">
    <text evidence="2">Belongs to the binding-protein-dependent transport system permease family. HisMQ subfamily.</text>
</comment>
<feature type="transmembrane region" description="Helical" evidence="9">
    <location>
        <begin position="104"/>
        <end position="125"/>
    </location>
</feature>
<evidence type="ECO:0000256" key="8">
    <source>
        <dbReference type="ARBA" id="ARBA00023136"/>
    </source>
</evidence>
<dbReference type="InterPro" id="IPR043429">
    <property type="entry name" value="ArtM/GltK/GlnP/TcyL/YhdX-like"/>
</dbReference>
<dbReference type="EMBL" id="DF820456">
    <property type="protein sequence ID" value="GAK50648.1"/>
    <property type="molecule type" value="Genomic_DNA"/>
</dbReference>
<keyword evidence="5 9" id="KW-0812">Transmembrane</keyword>
<dbReference type="InterPro" id="IPR035906">
    <property type="entry name" value="MetI-like_sf"/>
</dbReference>
<dbReference type="PANTHER" id="PTHR30614">
    <property type="entry name" value="MEMBRANE COMPONENT OF AMINO ACID ABC TRANSPORTER"/>
    <property type="match status" value="1"/>
</dbReference>
<protein>
    <submittedName>
        <fullName evidence="11">Polar amino acid ABC transporter, inner membrane subunit</fullName>
    </submittedName>
</protein>
<dbReference type="InterPro" id="IPR010065">
    <property type="entry name" value="AA_ABC_transptr_permease_3TM"/>
</dbReference>
<dbReference type="GO" id="GO:0006865">
    <property type="term" value="P:amino acid transport"/>
    <property type="evidence" value="ECO:0007669"/>
    <property type="project" value="UniProtKB-KW"/>
</dbReference>
<dbReference type="GO" id="GO:0022857">
    <property type="term" value="F:transmembrane transporter activity"/>
    <property type="evidence" value="ECO:0007669"/>
    <property type="project" value="InterPro"/>
</dbReference>
<dbReference type="SUPFAM" id="SSF161098">
    <property type="entry name" value="MetI-like"/>
    <property type="match status" value="1"/>
</dbReference>